<dbReference type="EMBL" id="AAFI02000071">
    <property type="protein sequence ID" value="EAL65060.1"/>
    <property type="molecule type" value="Genomic_DNA"/>
</dbReference>
<feature type="compositionally biased region" description="Low complexity" evidence="1">
    <location>
        <begin position="8"/>
        <end position="22"/>
    </location>
</feature>
<dbReference type="VEuPathDB" id="AmoebaDB:DDB_G0284815"/>
<dbReference type="SUPFAM" id="SSF46785">
    <property type="entry name" value="Winged helix' DNA-binding domain"/>
    <property type="match status" value="1"/>
</dbReference>
<feature type="region of interest" description="Disordered" evidence="1">
    <location>
        <begin position="1"/>
        <end position="22"/>
    </location>
</feature>
<dbReference type="dictyBase" id="DDB_G0284815"/>
<protein>
    <submittedName>
        <fullName evidence="2">Uncharacterized protein</fullName>
    </submittedName>
</protein>
<accession>Q54P35</accession>
<dbReference type="Proteomes" id="UP000002195">
    <property type="component" value="Unassembled WGS sequence"/>
</dbReference>
<gene>
    <name evidence="2" type="ORF">DDB_G0284815</name>
</gene>
<dbReference type="InterPro" id="IPR036390">
    <property type="entry name" value="WH_DNA-bd_sf"/>
</dbReference>
<dbReference type="FunCoup" id="Q54P35">
    <property type="interactions" value="877"/>
</dbReference>
<evidence type="ECO:0000313" key="3">
    <source>
        <dbReference type="Proteomes" id="UP000002195"/>
    </source>
</evidence>
<dbReference type="STRING" id="44689.Q54P35"/>
<proteinExistence type="predicted"/>
<sequence>MKGQLIYNKNNNNNNNNNNTNIKIKKSNNKINCINSKFYSKLTKMNHNKTYNILNLNKQIKQLEICNNIYLTDNKNNNNNNNNNNNIDNNMDHTCNNNNSFHIYDNYMLSLKKLTINVIKILIHFKQFTSISIKDISNYLNVSTESISFIIKILYILEIVEKDSNDETHYIWKGLYDNQDFIETIDYISNSKSNFVTNHSEPFLNIYDNYHPSINDIESNNPKYNKDIGSILHQFLKNLIKRDYVSFLHLKNNIYLIDSQYYHIVNISKVLYALGLISIEVSKNNNLIYFKWIGFIPKEQ</sequence>
<reference evidence="2 3" key="1">
    <citation type="journal article" date="2005" name="Nature">
        <title>The genome of the social amoeba Dictyostelium discoideum.</title>
        <authorList>
            <consortium name="The Dictyostelium discoideum Sequencing Consortium"/>
            <person name="Eichinger L."/>
            <person name="Pachebat J.A."/>
            <person name="Glockner G."/>
            <person name="Rajandream M.A."/>
            <person name="Sucgang R."/>
            <person name="Berriman M."/>
            <person name="Song J."/>
            <person name="Olsen R."/>
            <person name="Szafranski K."/>
            <person name="Xu Q."/>
            <person name="Tunggal B."/>
            <person name="Kummerfeld S."/>
            <person name="Madera M."/>
            <person name="Konfortov B.A."/>
            <person name="Rivero F."/>
            <person name="Bankier A.T."/>
            <person name="Lehmann R."/>
            <person name="Hamlin N."/>
            <person name="Davies R."/>
            <person name="Gaudet P."/>
            <person name="Fey P."/>
            <person name="Pilcher K."/>
            <person name="Chen G."/>
            <person name="Saunders D."/>
            <person name="Sodergren E."/>
            <person name="Davis P."/>
            <person name="Kerhornou A."/>
            <person name="Nie X."/>
            <person name="Hall N."/>
            <person name="Anjard C."/>
            <person name="Hemphill L."/>
            <person name="Bason N."/>
            <person name="Farbrother P."/>
            <person name="Desany B."/>
            <person name="Just E."/>
            <person name="Morio T."/>
            <person name="Rost R."/>
            <person name="Churcher C."/>
            <person name="Cooper J."/>
            <person name="Haydock S."/>
            <person name="van Driessche N."/>
            <person name="Cronin A."/>
            <person name="Goodhead I."/>
            <person name="Muzny D."/>
            <person name="Mourier T."/>
            <person name="Pain A."/>
            <person name="Lu M."/>
            <person name="Harper D."/>
            <person name="Lindsay R."/>
            <person name="Hauser H."/>
            <person name="James K."/>
            <person name="Quiles M."/>
            <person name="Madan Babu M."/>
            <person name="Saito T."/>
            <person name="Buchrieser C."/>
            <person name="Wardroper A."/>
            <person name="Felder M."/>
            <person name="Thangavelu M."/>
            <person name="Johnson D."/>
            <person name="Knights A."/>
            <person name="Loulseged H."/>
            <person name="Mungall K."/>
            <person name="Oliver K."/>
            <person name="Price C."/>
            <person name="Quail M.A."/>
            <person name="Urushihara H."/>
            <person name="Hernandez J."/>
            <person name="Rabbinowitsch E."/>
            <person name="Steffen D."/>
            <person name="Sanders M."/>
            <person name="Ma J."/>
            <person name="Kohara Y."/>
            <person name="Sharp S."/>
            <person name="Simmonds M."/>
            <person name="Spiegler S."/>
            <person name="Tivey A."/>
            <person name="Sugano S."/>
            <person name="White B."/>
            <person name="Walker D."/>
            <person name="Woodward J."/>
            <person name="Winckler T."/>
            <person name="Tanaka Y."/>
            <person name="Shaulsky G."/>
            <person name="Schleicher M."/>
            <person name="Weinstock G."/>
            <person name="Rosenthal A."/>
            <person name="Cox E.C."/>
            <person name="Chisholm R.L."/>
            <person name="Gibbs R."/>
            <person name="Loomis W.F."/>
            <person name="Platzer M."/>
            <person name="Kay R.R."/>
            <person name="Williams J."/>
            <person name="Dear P.H."/>
            <person name="Noegel A.A."/>
            <person name="Barrell B."/>
            <person name="Kuspa A."/>
        </authorList>
    </citation>
    <scope>NUCLEOTIDE SEQUENCE [LARGE SCALE GENOMIC DNA]</scope>
    <source>
        <strain evidence="2 3">AX4</strain>
    </source>
</reference>
<dbReference type="HOGENOM" id="CLU_928817_0_0_1"/>
<dbReference type="PaxDb" id="44689-DDB0186211"/>
<name>Q54P35_DICDI</name>
<dbReference type="GeneID" id="8624793"/>
<dbReference type="RefSeq" id="XP_638423.1">
    <property type="nucleotide sequence ID" value="XM_633331.1"/>
</dbReference>
<evidence type="ECO:0000256" key="1">
    <source>
        <dbReference type="SAM" id="MobiDB-lite"/>
    </source>
</evidence>
<dbReference type="AlphaFoldDB" id="Q54P35"/>
<comment type="caution">
    <text evidence="2">The sequence shown here is derived from an EMBL/GenBank/DDBJ whole genome shotgun (WGS) entry which is preliminary data.</text>
</comment>
<keyword evidence="3" id="KW-1185">Reference proteome</keyword>
<dbReference type="InParanoid" id="Q54P35"/>
<evidence type="ECO:0000313" key="2">
    <source>
        <dbReference type="EMBL" id="EAL65060.1"/>
    </source>
</evidence>
<organism evidence="2 3">
    <name type="scientific">Dictyostelium discoideum</name>
    <name type="common">Social amoeba</name>
    <dbReference type="NCBI Taxonomy" id="44689"/>
    <lineage>
        <taxon>Eukaryota</taxon>
        <taxon>Amoebozoa</taxon>
        <taxon>Evosea</taxon>
        <taxon>Eumycetozoa</taxon>
        <taxon>Dictyostelia</taxon>
        <taxon>Dictyosteliales</taxon>
        <taxon>Dictyosteliaceae</taxon>
        <taxon>Dictyostelium</taxon>
    </lineage>
</organism>
<dbReference type="KEGG" id="ddi:DDB_G0284815"/>